<sequence length="57" mass="6249">MRRNVGHHLVAASGRRPTRPAALPARPRTGDPCPAGHGDDPRPRRTPGEHRRRRAGS</sequence>
<gene>
    <name evidence="2" type="ORF">AVDCRST_MAG07-2201</name>
</gene>
<evidence type="ECO:0000313" key="2">
    <source>
        <dbReference type="EMBL" id="CAA9337984.1"/>
    </source>
</evidence>
<name>A0A6J4LTX7_9ACTN</name>
<proteinExistence type="predicted"/>
<dbReference type="EMBL" id="CADCUB010000106">
    <property type="protein sequence ID" value="CAA9337984.1"/>
    <property type="molecule type" value="Genomic_DNA"/>
</dbReference>
<reference evidence="2" key="1">
    <citation type="submission" date="2020-02" db="EMBL/GenBank/DDBJ databases">
        <authorList>
            <person name="Meier V. D."/>
        </authorList>
    </citation>
    <scope>NUCLEOTIDE SEQUENCE</scope>
    <source>
        <strain evidence="2">AVDCRST_MAG07</strain>
    </source>
</reference>
<feature type="region of interest" description="Disordered" evidence="1">
    <location>
        <begin position="1"/>
        <end position="57"/>
    </location>
</feature>
<organism evidence="2">
    <name type="scientific">uncultured Frankineae bacterium</name>
    <dbReference type="NCBI Taxonomy" id="437475"/>
    <lineage>
        <taxon>Bacteria</taxon>
        <taxon>Bacillati</taxon>
        <taxon>Actinomycetota</taxon>
        <taxon>Actinomycetes</taxon>
        <taxon>Frankiales</taxon>
        <taxon>environmental samples</taxon>
    </lineage>
</organism>
<evidence type="ECO:0000256" key="1">
    <source>
        <dbReference type="SAM" id="MobiDB-lite"/>
    </source>
</evidence>
<protein>
    <submittedName>
        <fullName evidence="2">Uncharacterized protein</fullName>
    </submittedName>
</protein>
<accession>A0A6J4LTX7</accession>
<dbReference type="AlphaFoldDB" id="A0A6J4LTX7"/>
<feature type="compositionally biased region" description="Basic and acidic residues" evidence="1">
    <location>
        <begin position="37"/>
        <end position="49"/>
    </location>
</feature>